<dbReference type="InterPro" id="IPR040079">
    <property type="entry name" value="Glutathione_S-Trfase"/>
</dbReference>
<name>A0A840HY03_9SPHN</name>
<sequence length="211" mass="24072">MKLWHCADTRSFRVLWALEEIGAPYEIELMQFPPRARTPNYLEINPLGTVPTFRDGTSVMTESSAIVHYLGTKYLESGLSLEPSDPGYAVWLNWMYFSDATLTFPQTLILRYSTFEPGRADNAISDYTRWFLSRLKHVERQVSRTDWLCADRFTGADIAVGYALLMADYLNLAAQFPDGVRKYWARLQARPAFQSAKKVQIIDLGQLLGTA</sequence>
<evidence type="ECO:0000313" key="2">
    <source>
        <dbReference type="EMBL" id="MBB4642995.1"/>
    </source>
</evidence>
<dbReference type="CDD" id="cd03046">
    <property type="entry name" value="GST_N_GTT1_like"/>
    <property type="match status" value="1"/>
</dbReference>
<dbReference type="Proteomes" id="UP000575068">
    <property type="component" value="Unassembled WGS sequence"/>
</dbReference>
<reference evidence="2 3" key="1">
    <citation type="submission" date="2020-08" db="EMBL/GenBank/DDBJ databases">
        <title>Genomic Encyclopedia of Type Strains, Phase IV (KMG-IV): sequencing the most valuable type-strain genomes for metagenomic binning, comparative biology and taxonomic classification.</title>
        <authorList>
            <person name="Goeker M."/>
        </authorList>
    </citation>
    <scope>NUCLEOTIDE SEQUENCE [LARGE SCALE GENOMIC DNA]</scope>
    <source>
        <strain evidence="2 3">DSM 7465</strain>
    </source>
</reference>
<accession>A0A840HY03</accession>
<dbReference type="SFLD" id="SFLDG00358">
    <property type="entry name" value="Main_(cytGST)"/>
    <property type="match status" value="1"/>
</dbReference>
<dbReference type="InterPro" id="IPR036282">
    <property type="entry name" value="Glutathione-S-Trfase_C_sf"/>
</dbReference>
<dbReference type="SUPFAM" id="SSF47616">
    <property type="entry name" value="GST C-terminal domain-like"/>
    <property type="match status" value="1"/>
</dbReference>
<evidence type="ECO:0000259" key="1">
    <source>
        <dbReference type="PROSITE" id="PS50404"/>
    </source>
</evidence>
<dbReference type="PANTHER" id="PTHR44051">
    <property type="entry name" value="GLUTATHIONE S-TRANSFERASE-RELATED"/>
    <property type="match status" value="1"/>
</dbReference>
<dbReference type="EMBL" id="JACHOV010000024">
    <property type="protein sequence ID" value="MBB4642995.1"/>
    <property type="molecule type" value="Genomic_DNA"/>
</dbReference>
<proteinExistence type="predicted"/>
<dbReference type="InterPro" id="IPR036249">
    <property type="entry name" value="Thioredoxin-like_sf"/>
</dbReference>
<feature type="domain" description="GST N-terminal" evidence="1">
    <location>
        <begin position="1"/>
        <end position="78"/>
    </location>
</feature>
<keyword evidence="2" id="KW-0808">Transferase</keyword>
<dbReference type="PROSITE" id="PS50404">
    <property type="entry name" value="GST_NTER"/>
    <property type="match status" value="1"/>
</dbReference>
<dbReference type="SFLD" id="SFLDS00019">
    <property type="entry name" value="Glutathione_Transferase_(cytos"/>
    <property type="match status" value="1"/>
</dbReference>
<organism evidence="2 3">
    <name type="scientific">Rhizorhapis suberifaciens</name>
    <name type="common">corky root of lettuce</name>
    <dbReference type="NCBI Taxonomy" id="13656"/>
    <lineage>
        <taxon>Bacteria</taxon>
        <taxon>Pseudomonadati</taxon>
        <taxon>Pseudomonadota</taxon>
        <taxon>Alphaproteobacteria</taxon>
        <taxon>Sphingomonadales</taxon>
        <taxon>Sphingomonadaceae</taxon>
        <taxon>Rhizorhapis</taxon>
    </lineage>
</organism>
<dbReference type="InterPro" id="IPR004045">
    <property type="entry name" value="Glutathione_S-Trfase_N"/>
</dbReference>
<dbReference type="AlphaFoldDB" id="A0A840HY03"/>
<comment type="caution">
    <text evidence="2">The sequence shown here is derived from an EMBL/GenBank/DDBJ whole genome shotgun (WGS) entry which is preliminary data.</text>
</comment>
<evidence type="ECO:0000313" key="3">
    <source>
        <dbReference type="Proteomes" id="UP000575068"/>
    </source>
</evidence>
<dbReference type="SUPFAM" id="SSF52833">
    <property type="entry name" value="Thioredoxin-like"/>
    <property type="match status" value="1"/>
</dbReference>
<gene>
    <name evidence="2" type="ORF">HNQ99_003333</name>
</gene>
<dbReference type="Pfam" id="PF13409">
    <property type="entry name" value="GST_N_2"/>
    <property type="match status" value="1"/>
</dbReference>
<keyword evidence="3" id="KW-1185">Reference proteome</keyword>
<dbReference type="GO" id="GO:0016740">
    <property type="term" value="F:transferase activity"/>
    <property type="evidence" value="ECO:0007669"/>
    <property type="project" value="UniProtKB-KW"/>
</dbReference>
<protein>
    <submittedName>
        <fullName evidence="2">Glutathione S-transferase</fullName>
    </submittedName>
</protein>
<dbReference type="SFLD" id="SFLDG01150">
    <property type="entry name" value="Main.1:_Beta-like"/>
    <property type="match status" value="1"/>
</dbReference>
<dbReference type="Gene3D" id="1.20.1050.10">
    <property type="match status" value="1"/>
</dbReference>
<dbReference type="Gene3D" id="3.40.30.10">
    <property type="entry name" value="Glutaredoxin"/>
    <property type="match status" value="1"/>
</dbReference>
<dbReference type="PANTHER" id="PTHR44051:SF21">
    <property type="entry name" value="GLUTATHIONE S-TRANSFERASE FAMILY PROTEIN"/>
    <property type="match status" value="1"/>
</dbReference>
<dbReference type="RefSeq" id="WP_221232742.1">
    <property type="nucleotide sequence ID" value="NZ_JACHOV010000024.1"/>
</dbReference>